<evidence type="ECO:0000313" key="4">
    <source>
        <dbReference type="EMBL" id="GJT08122.1"/>
    </source>
</evidence>
<feature type="region of interest" description="Disordered" evidence="1">
    <location>
        <begin position="1330"/>
        <end position="1393"/>
    </location>
</feature>
<feature type="compositionally biased region" description="Basic and acidic residues" evidence="1">
    <location>
        <begin position="1384"/>
        <end position="1393"/>
    </location>
</feature>
<dbReference type="PANTHER" id="PTHR33116">
    <property type="entry name" value="REVERSE TRANSCRIPTASE ZINC-BINDING DOMAIN-CONTAINING PROTEIN-RELATED-RELATED"/>
    <property type="match status" value="1"/>
</dbReference>
<evidence type="ECO:0000256" key="1">
    <source>
        <dbReference type="SAM" id="MobiDB-lite"/>
    </source>
</evidence>
<reference evidence="4" key="2">
    <citation type="submission" date="2022-01" db="EMBL/GenBank/DDBJ databases">
        <authorList>
            <person name="Yamashiro T."/>
            <person name="Shiraishi A."/>
            <person name="Satake H."/>
            <person name="Nakayama K."/>
        </authorList>
    </citation>
    <scope>NUCLEOTIDE SEQUENCE</scope>
</reference>
<feature type="domain" description="Reverse transcriptase zinc-binding" evidence="3">
    <location>
        <begin position="255"/>
        <end position="344"/>
    </location>
</feature>
<accession>A0ABQ5B2D9</accession>
<name>A0ABQ5B2D9_9ASTR</name>
<keyword evidence="5" id="KW-1185">Reference proteome</keyword>
<sequence>MKKPMRKLLHAQGNIHDRVTKLRTELDEVKTALDRNPSSTMLREEDGVYLTAFTQALLDEERFLKQKAKINWLKVGDSNSAFFHRSVKARVSRTRTKSSTTTLNQVGLFGRELNASKAEAMIRELINEEIKRDMFSIVHDFFVNGKLLQEVNHTILTLLPKVHSAKITFDVLEEFKEASGLVPSTPKSTIFLCNVLDQVKSSILNLMPFKEGILPIKAINTGGFNMQEKVVDIVHENAWEDGIYLKLQDGSLKNYYVREIWNDICGRGTNVAWHSFVWSNYGIPGHAIHVWLVMRKGLKTQDRLRKWDVGNDVDLNLLRCPLCKLQPDSHEHLFFECSYSSNAWKSVLRVPEFLDIPPIWTDIMAWIVPLAETNNVTCIVGSLIVVAMSYYVWQERNHRVHGKNTRTREDLTNIIVDVIRSKLASISFKKKMLVDNMKRIWKLPWLEQNVNTGKQNVNTVRARGFNAVKPSACWVWRPIKPNRASLSNSQLNDKGFVDSGCSRHMTGNIAHLSDFKDFDGGYVTFGGGAYGGRITGKVKQGVSDSSTSSQQDSGIDCNANFGRKIHSIVMNAPRSIAFLRIMGLPDQQGLILPATPEVNTGIVIGEHSTSYALPTTPQSEFTKIHPIEHVQQKKKGIFISQDKYVHEILRKYNYTDVKSASTPTDLEKPLVQDGDAAEIPKGKPSLGLWYLKDSPLKLVAYTNSDYAGATQDRKSTTEGSLDTKPTARLWNEALASPEQTATGKDFSNPFIVGSLLKTIWLSLHHVFLMKQWLVQSKRLLPSFIHKRSNPTQYLTSLLMATLEFCDKHNMVAFLEKSTGSAGFHQIIDFISQSHICYALTKKPEVCVSFIKQFWRTAEILTDDNALNGLYLSLPTTEIFAQLALMGYATESDKLTFQKGAFSPQWRFLIHTILHCLSPKKTAWEQFSSNIAAAVICLATSRKKSLVKKFQPVSTKAEATLSTAGGTVTYSRRSTEKRLRKDKGKAILIEDRASEKASDIRKVSLKRKGRCLLKIKSTEKIEEEPVCNTRGKMDVKSAFLYGKIKEEVYVCQPSGFEDPDFPDRVYKVEKDLYGLHQAPRAWYETLSTYLLENRSTKKMLCTEFEKMMHKKSQMSFMDGEDIDEHMYRSMIGSLMYLTSSRPDIMFVVCVLVERCECRCGLDNLKATCVCSCGYILEKEGERELSLDRKSTNKRFCLLGVGANLISCNARSRLGVLYFQVKLEGGKKEEGEGNGLMWDGSVYKSLLIDGKMIVVLLMKHIMMKNLDSAVKFLMYPRFVQVFLDNQMEGMINHNRIYIAPSHTKKVFANMKRQGKDFSCRVTPLFSTMMVQAQQEQGEGSDMPTITQPSSSQPQKKHKPRKPKKNDTQISNVPSDNLADEAVNEENVSKHSNDPLLNGEDRLKLEELMALCTKLQNKVLYLEHIKTTQALDIDNLKRRVKKLKKKQKSRTHGLRRLYKVGLSARVVSSKDVGQDMTEKVVNTTNPVTTAGEVVTTANDGAQRLTTSSFANVQELFDKAMKRVNTFVDMDTELVRDSEVRASQKLDRVGREVLGQ</sequence>
<proteinExistence type="predicted"/>
<dbReference type="Pfam" id="PF07727">
    <property type="entry name" value="RVT_2"/>
    <property type="match status" value="1"/>
</dbReference>
<comment type="caution">
    <text evidence="4">The sequence shown here is derived from an EMBL/GenBank/DDBJ whole genome shotgun (WGS) entry which is preliminary data.</text>
</comment>
<gene>
    <name evidence="4" type="ORF">Tco_0842584</name>
</gene>
<dbReference type="EMBL" id="BQNB010012805">
    <property type="protein sequence ID" value="GJT08122.1"/>
    <property type="molecule type" value="Genomic_DNA"/>
</dbReference>
<organism evidence="4 5">
    <name type="scientific">Tanacetum coccineum</name>
    <dbReference type="NCBI Taxonomy" id="301880"/>
    <lineage>
        <taxon>Eukaryota</taxon>
        <taxon>Viridiplantae</taxon>
        <taxon>Streptophyta</taxon>
        <taxon>Embryophyta</taxon>
        <taxon>Tracheophyta</taxon>
        <taxon>Spermatophyta</taxon>
        <taxon>Magnoliopsida</taxon>
        <taxon>eudicotyledons</taxon>
        <taxon>Gunneridae</taxon>
        <taxon>Pentapetalae</taxon>
        <taxon>asterids</taxon>
        <taxon>campanulids</taxon>
        <taxon>Asterales</taxon>
        <taxon>Asteraceae</taxon>
        <taxon>Asteroideae</taxon>
        <taxon>Anthemideae</taxon>
        <taxon>Anthemidinae</taxon>
        <taxon>Tanacetum</taxon>
    </lineage>
</organism>
<dbReference type="InterPro" id="IPR026960">
    <property type="entry name" value="RVT-Znf"/>
</dbReference>
<evidence type="ECO:0000259" key="3">
    <source>
        <dbReference type="Pfam" id="PF13966"/>
    </source>
</evidence>
<dbReference type="Pfam" id="PF13966">
    <property type="entry name" value="zf-RVT"/>
    <property type="match status" value="1"/>
</dbReference>
<feature type="compositionally biased region" description="Basic residues" evidence="1">
    <location>
        <begin position="1352"/>
        <end position="1361"/>
    </location>
</feature>
<dbReference type="PANTHER" id="PTHR33116:SF76">
    <property type="entry name" value="DUF4283 DOMAIN-CONTAINING PROTEIN"/>
    <property type="match status" value="1"/>
</dbReference>
<dbReference type="Proteomes" id="UP001151760">
    <property type="component" value="Unassembled WGS sequence"/>
</dbReference>
<dbReference type="InterPro" id="IPR013103">
    <property type="entry name" value="RVT_2"/>
</dbReference>
<evidence type="ECO:0000313" key="5">
    <source>
        <dbReference type="Proteomes" id="UP001151760"/>
    </source>
</evidence>
<feature type="domain" description="Reverse transcriptase Ty1/copia-type" evidence="2">
    <location>
        <begin position="1031"/>
        <end position="1095"/>
    </location>
</feature>
<protein>
    <submittedName>
        <fullName evidence="4">Ribonuclease H-like domain-containing protein</fullName>
    </submittedName>
</protein>
<evidence type="ECO:0000259" key="2">
    <source>
        <dbReference type="Pfam" id="PF07727"/>
    </source>
</evidence>
<reference evidence="4" key="1">
    <citation type="journal article" date="2022" name="Int. J. Mol. Sci.">
        <title>Draft Genome of Tanacetum Coccineum: Genomic Comparison of Closely Related Tanacetum-Family Plants.</title>
        <authorList>
            <person name="Yamashiro T."/>
            <person name="Shiraishi A."/>
            <person name="Nakayama K."/>
            <person name="Satake H."/>
        </authorList>
    </citation>
    <scope>NUCLEOTIDE SEQUENCE</scope>
</reference>